<evidence type="ECO:0000259" key="8">
    <source>
        <dbReference type="PROSITE" id="PS50893"/>
    </source>
</evidence>
<dbReference type="InterPro" id="IPR003593">
    <property type="entry name" value="AAA+_ATPase"/>
</dbReference>
<dbReference type="SUPFAM" id="SSF90123">
    <property type="entry name" value="ABC transporter transmembrane region"/>
    <property type="match status" value="1"/>
</dbReference>
<dbReference type="Gene3D" id="3.40.50.300">
    <property type="entry name" value="P-loop containing nucleotide triphosphate hydrolases"/>
    <property type="match status" value="1"/>
</dbReference>
<dbReference type="GO" id="GO:0016020">
    <property type="term" value="C:membrane"/>
    <property type="evidence" value="ECO:0007669"/>
    <property type="project" value="UniProtKB-SubCell"/>
</dbReference>
<dbReference type="GO" id="GO:0005524">
    <property type="term" value="F:ATP binding"/>
    <property type="evidence" value="ECO:0007669"/>
    <property type="project" value="UniProtKB-KW"/>
</dbReference>
<organism evidence="9">
    <name type="scientific">Nucleocytoviricota sp</name>
    <dbReference type="NCBI Taxonomy" id="2809609"/>
    <lineage>
        <taxon>Viruses</taxon>
        <taxon>Varidnaviria</taxon>
        <taxon>Bamfordvirae</taxon>
        <taxon>Nucleocytoviricota</taxon>
    </lineage>
</organism>
<dbReference type="Gene3D" id="1.20.1560.10">
    <property type="entry name" value="ABC transporter type 1, transmembrane domain"/>
    <property type="match status" value="1"/>
</dbReference>
<reference evidence="9" key="1">
    <citation type="submission" date="2022-11" db="EMBL/GenBank/DDBJ databases">
        <title>Genomics discovery of giant fungal viruses from subsurface oceanic crustal fluids.</title>
        <authorList>
            <person name="Bhattacharjee A.S."/>
            <person name="Schulz F."/>
            <person name="Woyke T."/>
            <person name="Orcutt B.N."/>
            <person name="Matinez Martinez J."/>
        </authorList>
    </citation>
    <scope>NUCLEOTIDE SEQUENCE</scope>
    <source>
        <strain evidence="9">VSAG8.JdFR</strain>
    </source>
</reference>
<dbReference type="InterPro" id="IPR036640">
    <property type="entry name" value="ABC1_TM_sf"/>
</dbReference>
<sequence>MTIGDIVLINSLLLQMMTPLNFLGSMYRDTNQALIDSRNLFSLIENNNNKERKDYNKINKSIINNNISNNRFSSFLKPKYEIIFDKVSFTYKNKQIFNNLSFGIEENTSLAITGKSGIGKSTIFKLIYKFYKPTSGNIYINNQNLNSINSYLWRENLSIIQQDISLFNKDILYNLKYGLYDNEFDFNEKLNEILNLLEIEYLFQNNISVGEKGEKLSGGEKQRLIIARSLLLNKPILLADEPFSALDNNIENKILNSNIFKDKTSIIITHNKNNLKYFDNILNLQ</sequence>
<evidence type="ECO:0000256" key="7">
    <source>
        <dbReference type="ARBA" id="ARBA00023136"/>
    </source>
</evidence>
<feature type="domain" description="ABC transporter" evidence="8">
    <location>
        <begin position="82"/>
        <end position="285"/>
    </location>
</feature>
<dbReference type="EMBL" id="OP765584">
    <property type="protein sequence ID" value="UZT29310.1"/>
    <property type="molecule type" value="Genomic_DNA"/>
</dbReference>
<dbReference type="PROSITE" id="PS00211">
    <property type="entry name" value="ABC_TRANSPORTER_1"/>
    <property type="match status" value="1"/>
</dbReference>
<dbReference type="SMART" id="SM00382">
    <property type="entry name" value="AAA"/>
    <property type="match status" value="1"/>
</dbReference>
<dbReference type="PANTHER" id="PTHR24221:SF402">
    <property type="entry name" value="IRON-SULFUR CLUSTERS TRANSPORTER ABCB7, MITOCHONDRIAL"/>
    <property type="match status" value="1"/>
</dbReference>
<proteinExistence type="predicted"/>
<keyword evidence="6" id="KW-1133">Transmembrane helix</keyword>
<dbReference type="GO" id="GO:0016887">
    <property type="term" value="F:ATP hydrolysis activity"/>
    <property type="evidence" value="ECO:0007669"/>
    <property type="project" value="InterPro"/>
</dbReference>
<dbReference type="PROSITE" id="PS50893">
    <property type="entry name" value="ABC_TRANSPORTER_2"/>
    <property type="match status" value="1"/>
</dbReference>
<dbReference type="Pfam" id="PF00005">
    <property type="entry name" value="ABC_tran"/>
    <property type="match status" value="1"/>
</dbReference>
<evidence type="ECO:0000256" key="4">
    <source>
        <dbReference type="ARBA" id="ARBA00022741"/>
    </source>
</evidence>
<dbReference type="InterPro" id="IPR003439">
    <property type="entry name" value="ABC_transporter-like_ATP-bd"/>
</dbReference>
<dbReference type="PANTHER" id="PTHR24221">
    <property type="entry name" value="ATP-BINDING CASSETTE SUB-FAMILY B"/>
    <property type="match status" value="1"/>
</dbReference>
<keyword evidence="5" id="KW-0067">ATP-binding</keyword>
<evidence type="ECO:0000256" key="5">
    <source>
        <dbReference type="ARBA" id="ARBA00022840"/>
    </source>
</evidence>
<accession>A0A9E8JWY7</accession>
<keyword evidence="7" id="KW-0472">Membrane</keyword>
<name>A0A9E8JWY7_9VIRU</name>
<keyword evidence="3" id="KW-0812">Transmembrane</keyword>
<evidence type="ECO:0000313" key="9">
    <source>
        <dbReference type="EMBL" id="UZT29310.1"/>
    </source>
</evidence>
<dbReference type="InterPro" id="IPR027417">
    <property type="entry name" value="P-loop_NTPase"/>
</dbReference>
<dbReference type="InterPro" id="IPR017871">
    <property type="entry name" value="ABC_transporter-like_CS"/>
</dbReference>
<dbReference type="GO" id="GO:0042626">
    <property type="term" value="F:ATPase-coupled transmembrane transporter activity"/>
    <property type="evidence" value="ECO:0007669"/>
    <property type="project" value="TreeGrafter"/>
</dbReference>
<keyword evidence="4" id="KW-0547">Nucleotide-binding</keyword>
<dbReference type="SUPFAM" id="SSF52540">
    <property type="entry name" value="P-loop containing nucleoside triphosphate hydrolases"/>
    <property type="match status" value="1"/>
</dbReference>
<evidence type="ECO:0000256" key="2">
    <source>
        <dbReference type="ARBA" id="ARBA00022448"/>
    </source>
</evidence>
<comment type="subcellular location">
    <subcellularLocation>
        <location evidence="1">Membrane</location>
        <topology evidence="1">Multi-pass membrane protein</topology>
    </subcellularLocation>
</comment>
<dbReference type="InterPro" id="IPR039421">
    <property type="entry name" value="Type_1_exporter"/>
</dbReference>
<protein>
    <recommendedName>
        <fullName evidence="8">ABC transporter domain-containing protein</fullName>
    </recommendedName>
</protein>
<evidence type="ECO:0000256" key="6">
    <source>
        <dbReference type="ARBA" id="ARBA00022989"/>
    </source>
</evidence>
<evidence type="ECO:0000256" key="1">
    <source>
        <dbReference type="ARBA" id="ARBA00004141"/>
    </source>
</evidence>
<evidence type="ECO:0000256" key="3">
    <source>
        <dbReference type="ARBA" id="ARBA00022692"/>
    </source>
</evidence>
<keyword evidence="2" id="KW-0813">Transport</keyword>